<dbReference type="PANTHER" id="PTHR32071">
    <property type="entry name" value="TRANSCRIPTIONAL REGULATORY PROTEIN"/>
    <property type="match status" value="1"/>
</dbReference>
<dbReference type="InterPro" id="IPR058031">
    <property type="entry name" value="AAA_lid_NorR"/>
</dbReference>
<dbReference type="GO" id="GO:0003677">
    <property type="term" value="F:DNA binding"/>
    <property type="evidence" value="ECO:0007669"/>
    <property type="project" value="UniProtKB-KW"/>
</dbReference>
<comment type="caution">
    <text evidence="12">The sequence shown here is derived from an EMBL/GenBank/DDBJ whole genome shotgun (WGS) entry which is preliminary data.</text>
</comment>
<dbReference type="Gene3D" id="3.40.50.300">
    <property type="entry name" value="P-loop containing nucleotide triphosphate hydrolases"/>
    <property type="match status" value="1"/>
</dbReference>
<feature type="domain" description="PAC" evidence="11">
    <location>
        <begin position="189"/>
        <end position="242"/>
    </location>
</feature>
<dbReference type="InterPro" id="IPR035965">
    <property type="entry name" value="PAS-like_dom_sf"/>
</dbReference>
<dbReference type="SMART" id="SM00091">
    <property type="entry name" value="PAS"/>
    <property type="match status" value="2"/>
</dbReference>
<evidence type="ECO:0000259" key="10">
    <source>
        <dbReference type="PROSITE" id="PS50112"/>
    </source>
</evidence>
<feature type="domain" description="Sigma-54 factor interaction" evidence="9">
    <location>
        <begin position="266"/>
        <end position="495"/>
    </location>
</feature>
<dbReference type="InterPro" id="IPR030828">
    <property type="entry name" value="HTH_TyrR"/>
</dbReference>
<dbReference type="EMBL" id="ACJM01000007">
    <property type="protein sequence ID" value="EEG77435.1"/>
    <property type="molecule type" value="Genomic_DNA"/>
</dbReference>
<reference evidence="12 13" key="1">
    <citation type="submission" date="2009-02" db="EMBL/GenBank/DDBJ databases">
        <title>Sequencing of the draft genome and assembly of Dethiobacter alkaliphilus AHT 1.</title>
        <authorList>
            <consortium name="US DOE Joint Genome Institute (JGI-PGF)"/>
            <person name="Lucas S."/>
            <person name="Copeland A."/>
            <person name="Lapidus A."/>
            <person name="Glavina del Rio T."/>
            <person name="Dalin E."/>
            <person name="Tice H."/>
            <person name="Bruce D."/>
            <person name="Goodwin L."/>
            <person name="Pitluck S."/>
            <person name="Larimer F."/>
            <person name="Land M.L."/>
            <person name="Hauser L."/>
            <person name="Muyzer G."/>
        </authorList>
    </citation>
    <scope>NUCLEOTIDE SEQUENCE [LARGE SCALE GENOMIC DNA]</scope>
    <source>
        <strain evidence="12 13">AHT 1</strain>
    </source>
</reference>
<dbReference type="OrthoDB" id="9803970at2"/>
<evidence type="ECO:0000256" key="8">
    <source>
        <dbReference type="SAM" id="Coils"/>
    </source>
</evidence>
<dbReference type="InterPro" id="IPR025662">
    <property type="entry name" value="Sigma_54_int_dom_ATP-bd_1"/>
</dbReference>
<keyword evidence="3" id="KW-0067">ATP-binding</keyword>
<keyword evidence="1" id="KW-0547">Nucleotide-binding</keyword>
<dbReference type="Pfam" id="PF00158">
    <property type="entry name" value="Sigma54_activat"/>
    <property type="match status" value="1"/>
</dbReference>
<dbReference type="InterPro" id="IPR027417">
    <property type="entry name" value="P-loop_NTPase"/>
</dbReference>
<evidence type="ECO:0000256" key="7">
    <source>
        <dbReference type="ARBA" id="ARBA00029500"/>
    </source>
</evidence>
<dbReference type="InterPro" id="IPR025943">
    <property type="entry name" value="Sigma_54_int_dom_ATP-bd_2"/>
</dbReference>
<evidence type="ECO:0000256" key="6">
    <source>
        <dbReference type="ARBA" id="ARBA00023163"/>
    </source>
</evidence>
<dbReference type="Pfam" id="PF00989">
    <property type="entry name" value="PAS"/>
    <property type="match status" value="1"/>
</dbReference>
<feature type="domain" description="PAS" evidence="10">
    <location>
        <begin position="4"/>
        <end position="48"/>
    </location>
</feature>
<dbReference type="CDD" id="cd00009">
    <property type="entry name" value="AAA"/>
    <property type="match status" value="1"/>
</dbReference>
<dbReference type="PROSITE" id="PS50045">
    <property type="entry name" value="SIGMA54_INTERACT_4"/>
    <property type="match status" value="1"/>
</dbReference>
<dbReference type="InterPro" id="IPR013767">
    <property type="entry name" value="PAS_fold"/>
</dbReference>
<dbReference type="NCBIfam" id="TIGR00229">
    <property type="entry name" value="sensory_box"/>
    <property type="match status" value="2"/>
</dbReference>
<keyword evidence="2" id="KW-0058">Aromatic hydrocarbons catabolism</keyword>
<evidence type="ECO:0000259" key="11">
    <source>
        <dbReference type="PROSITE" id="PS50113"/>
    </source>
</evidence>
<dbReference type="InterPro" id="IPR000700">
    <property type="entry name" value="PAS-assoc_C"/>
</dbReference>
<evidence type="ECO:0000313" key="12">
    <source>
        <dbReference type="EMBL" id="EEG77435.1"/>
    </source>
</evidence>
<keyword evidence="4" id="KW-0805">Transcription regulation</keyword>
<evidence type="ECO:0000256" key="1">
    <source>
        <dbReference type="ARBA" id="ARBA00022741"/>
    </source>
</evidence>
<evidence type="ECO:0000259" key="9">
    <source>
        <dbReference type="PROSITE" id="PS50045"/>
    </source>
</evidence>
<dbReference type="Gene3D" id="1.10.10.60">
    <property type="entry name" value="Homeodomain-like"/>
    <property type="match status" value="1"/>
</dbReference>
<gene>
    <name evidence="12" type="ORF">DealDRAFT_1558</name>
</gene>
<dbReference type="InterPro" id="IPR003593">
    <property type="entry name" value="AAA+_ATPase"/>
</dbReference>
<dbReference type="Pfam" id="PF13426">
    <property type="entry name" value="PAS_9"/>
    <property type="match status" value="1"/>
</dbReference>
<dbReference type="InterPro" id="IPR002078">
    <property type="entry name" value="Sigma_54_int"/>
</dbReference>
<dbReference type="GO" id="GO:0005524">
    <property type="term" value="F:ATP binding"/>
    <property type="evidence" value="ECO:0007669"/>
    <property type="project" value="UniProtKB-KW"/>
</dbReference>
<dbReference type="FunFam" id="3.40.50.300:FF:000006">
    <property type="entry name" value="DNA-binding transcriptional regulator NtrC"/>
    <property type="match status" value="1"/>
</dbReference>
<keyword evidence="5" id="KW-0238">DNA-binding</keyword>
<dbReference type="Gene3D" id="3.30.450.20">
    <property type="entry name" value="PAS domain"/>
    <property type="match status" value="2"/>
</dbReference>
<evidence type="ECO:0000256" key="3">
    <source>
        <dbReference type="ARBA" id="ARBA00022840"/>
    </source>
</evidence>
<dbReference type="RefSeq" id="WP_008516402.1">
    <property type="nucleotide sequence ID" value="NZ_ACJM01000007.1"/>
</dbReference>
<keyword evidence="13" id="KW-1185">Reference proteome</keyword>
<dbReference type="Pfam" id="PF18024">
    <property type="entry name" value="HTH_50"/>
    <property type="match status" value="1"/>
</dbReference>
<accession>C0GGJ4</accession>
<keyword evidence="6" id="KW-0804">Transcription</keyword>
<dbReference type="CDD" id="cd00130">
    <property type="entry name" value="PAS"/>
    <property type="match status" value="2"/>
</dbReference>
<dbReference type="Gene3D" id="1.10.8.60">
    <property type="match status" value="1"/>
</dbReference>
<dbReference type="PROSITE" id="PS00675">
    <property type="entry name" value="SIGMA54_INTERACT_1"/>
    <property type="match status" value="1"/>
</dbReference>
<dbReference type="SMART" id="SM00086">
    <property type="entry name" value="PAC"/>
    <property type="match status" value="2"/>
</dbReference>
<dbReference type="SUPFAM" id="SSF55785">
    <property type="entry name" value="PYP-like sensor domain (PAS domain)"/>
    <property type="match status" value="2"/>
</dbReference>
<dbReference type="STRING" id="555088.DealDRAFT_1558"/>
<dbReference type="InterPro" id="IPR000014">
    <property type="entry name" value="PAS"/>
</dbReference>
<dbReference type="GO" id="GO:0006355">
    <property type="term" value="P:regulation of DNA-templated transcription"/>
    <property type="evidence" value="ECO:0007669"/>
    <property type="project" value="InterPro"/>
</dbReference>
<dbReference type="Proteomes" id="UP000006443">
    <property type="component" value="Unassembled WGS sequence"/>
</dbReference>
<dbReference type="Pfam" id="PF25601">
    <property type="entry name" value="AAA_lid_14"/>
    <property type="match status" value="1"/>
</dbReference>
<feature type="domain" description="PAS" evidence="10">
    <location>
        <begin position="122"/>
        <end position="173"/>
    </location>
</feature>
<dbReference type="AlphaFoldDB" id="C0GGJ4"/>
<dbReference type="SUPFAM" id="SSF46689">
    <property type="entry name" value="Homeodomain-like"/>
    <property type="match status" value="1"/>
</dbReference>
<dbReference type="eggNOG" id="COG3829">
    <property type="taxonomic scope" value="Bacteria"/>
</dbReference>
<dbReference type="PROSITE" id="PS50112">
    <property type="entry name" value="PAS"/>
    <property type="match status" value="2"/>
</dbReference>
<dbReference type="InterPro" id="IPR025944">
    <property type="entry name" value="Sigma_54_int_dom_CS"/>
</dbReference>
<evidence type="ECO:0000256" key="2">
    <source>
        <dbReference type="ARBA" id="ARBA00022797"/>
    </source>
</evidence>
<organism evidence="12 13">
    <name type="scientific">Dethiobacter alkaliphilus AHT 1</name>
    <dbReference type="NCBI Taxonomy" id="555088"/>
    <lineage>
        <taxon>Bacteria</taxon>
        <taxon>Bacillati</taxon>
        <taxon>Bacillota</taxon>
        <taxon>Dethiobacteria</taxon>
        <taxon>Dethiobacterales</taxon>
        <taxon>Dethiobacteraceae</taxon>
        <taxon>Dethiobacter</taxon>
    </lineage>
</organism>
<feature type="coiled-coil region" evidence="8">
    <location>
        <begin position="230"/>
        <end position="260"/>
    </location>
</feature>
<dbReference type="InterPro" id="IPR001610">
    <property type="entry name" value="PAC"/>
</dbReference>
<dbReference type="SUPFAM" id="SSF52540">
    <property type="entry name" value="P-loop containing nucleoside triphosphate hydrolases"/>
    <property type="match status" value="1"/>
</dbReference>
<dbReference type="SMART" id="SM00382">
    <property type="entry name" value="AAA"/>
    <property type="match status" value="1"/>
</dbReference>
<evidence type="ECO:0000256" key="4">
    <source>
        <dbReference type="ARBA" id="ARBA00023015"/>
    </source>
</evidence>
<dbReference type="PROSITE" id="PS00688">
    <property type="entry name" value="SIGMA54_INTERACT_3"/>
    <property type="match status" value="1"/>
</dbReference>
<proteinExistence type="predicted"/>
<dbReference type="PANTHER" id="PTHR32071:SF57">
    <property type="entry name" value="C4-DICARBOXYLATE TRANSPORT TRANSCRIPTIONAL REGULATORY PROTEIN DCTD"/>
    <property type="match status" value="1"/>
</dbReference>
<evidence type="ECO:0000256" key="5">
    <source>
        <dbReference type="ARBA" id="ARBA00023125"/>
    </source>
</evidence>
<name>C0GGJ4_DETAL</name>
<sequence length="581" mass="65471">MAVKSIDLQTVLDSVYNGIVACDTDGRIILINESAARVAGQPKDKLMGARVDQVFPNTGLLEIIRTGENRPHQRLNFQGRLLLSNRSPIRNADGELVGAIGVFQDNSELESMTHAFKEEKKVAEELQDIIESSYDGMWITDGQGYTLHVNSAYERISGMKKEEVLGKHMQELVDKGYFSDSVTLHVLEKKERVTMMHEIRKTGKRALITGNPIFDENGEIVRVVTNVRDITELLNLKQDLEDKAKQAARYQNELAQLRSKSIYDDIVVESPQMRHIFDLATWVGQVDSTVLILGESGVGKEVVTQIVVRSSERRDEPFIKVNCGAIPENLLESELFGYEKGSFTGADKKGKPGMFELAHKGTILLDEVAEIPLNLQVKLLRAIQEQEIIRVGGTKPLKLDVRIIAATNRDLDELVRTGQFREDLFYRLNVIPITVPPLRERREDIPALIELFLCKYNEKYRLNKTLAPETVERLVSYDWPGNVRELQNIVERMVVLSRDDEVGPDALPLQLKSVGKTDADFHVDVSGVVPLKDALFEVEKKLVVKALQKYGTTRRAAEALGVDQSTVVRKYQRIRELEAGM</sequence>
<dbReference type="PROSITE" id="PS00676">
    <property type="entry name" value="SIGMA54_INTERACT_2"/>
    <property type="match status" value="1"/>
</dbReference>
<dbReference type="InterPro" id="IPR009057">
    <property type="entry name" value="Homeodomain-like_sf"/>
</dbReference>
<dbReference type="PROSITE" id="PS50113">
    <property type="entry name" value="PAC"/>
    <property type="match status" value="1"/>
</dbReference>
<protein>
    <recommendedName>
        <fullName evidence="7">HTH-type transcriptional regulatory protein TyrR</fullName>
    </recommendedName>
</protein>
<keyword evidence="8" id="KW-0175">Coiled coil</keyword>
<evidence type="ECO:0000313" key="13">
    <source>
        <dbReference type="Proteomes" id="UP000006443"/>
    </source>
</evidence>